<evidence type="ECO:0000259" key="8">
    <source>
        <dbReference type="PROSITE" id="PS50039"/>
    </source>
</evidence>
<dbReference type="InterPro" id="IPR001766">
    <property type="entry name" value="Fork_head_dom"/>
</dbReference>
<evidence type="ECO:0000256" key="1">
    <source>
        <dbReference type="ARBA" id="ARBA00004123"/>
    </source>
</evidence>
<name>A0A8C4RNF8_ERPCA</name>
<dbReference type="SUPFAM" id="SSF46785">
    <property type="entry name" value="Winged helix' DNA-binding domain"/>
    <property type="match status" value="1"/>
</dbReference>
<dbReference type="InterPro" id="IPR047119">
    <property type="entry name" value="FOXN2/3-like"/>
</dbReference>
<keyword evidence="3 6" id="KW-0238">DNA-binding</keyword>
<keyword evidence="10" id="KW-1185">Reference proteome</keyword>
<dbReference type="PROSITE" id="PS00657">
    <property type="entry name" value="FORK_HEAD_1"/>
    <property type="match status" value="1"/>
</dbReference>
<organism evidence="9 10">
    <name type="scientific">Erpetoichthys calabaricus</name>
    <name type="common">Rope fish</name>
    <name type="synonym">Calamoichthys calabaricus</name>
    <dbReference type="NCBI Taxonomy" id="27687"/>
    <lineage>
        <taxon>Eukaryota</taxon>
        <taxon>Metazoa</taxon>
        <taxon>Chordata</taxon>
        <taxon>Craniata</taxon>
        <taxon>Vertebrata</taxon>
        <taxon>Euteleostomi</taxon>
        <taxon>Actinopterygii</taxon>
        <taxon>Polypteriformes</taxon>
        <taxon>Polypteridae</taxon>
        <taxon>Erpetoichthys</taxon>
    </lineage>
</organism>
<gene>
    <name evidence="9" type="primary">si:ch211-145o7.3</name>
</gene>
<feature type="DNA-binding region" description="Fork-head" evidence="6">
    <location>
        <begin position="96"/>
        <end position="183"/>
    </location>
</feature>
<dbReference type="GO" id="GO:0005634">
    <property type="term" value="C:nucleus"/>
    <property type="evidence" value="ECO:0007669"/>
    <property type="project" value="UniProtKB-SubCell"/>
</dbReference>
<dbReference type="RefSeq" id="XP_028658617.1">
    <property type="nucleotide sequence ID" value="XM_028802784.2"/>
</dbReference>
<dbReference type="OrthoDB" id="5954824at2759"/>
<evidence type="ECO:0000256" key="6">
    <source>
        <dbReference type="PROSITE-ProRule" id="PRU00089"/>
    </source>
</evidence>
<comment type="subcellular location">
    <subcellularLocation>
        <location evidence="1 6">Nucleus</location>
    </subcellularLocation>
</comment>
<reference evidence="9" key="3">
    <citation type="submission" date="2025-09" db="UniProtKB">
        <authorList>
            <consortium name="Ensembl"/>
        </authorList>
    </citation>
    <scope>IDENTIFICATION</scope>
</reference>
<dbReference type="Proteomes" id="UP000694620">
    <property type="component" value="Chromosome 1"/>
</dbReference>
<feature type="domain" description="Fork-head" evidence="8">
    <location>
        <begin position="96"/>
        <end position="183"/>
    </location>
</feature>
<dbReference type="GO" id="GO:0003700">
    <property type="term" value="F:DNA-binding transcription factor activity"/>
    <property type="evidence" value="ECO:0007669"/>
    <property type="project" value="InterPro"/>
</dbReference>
<evidence type="ECO:0000256" key="2">
    <source>
        <dbReference type="ARBA" id="ARBA00023015"/>
    </source>
</evidence>
<sequence length="365" mass="40499">MEITAANVNQSCHLFHMSSSNLPANPGFPEREDEDLTCLNWLHENTDLLQELRFGGQDPLPNLPPSTTKLAPSRGSSRPALPLAALEPRTKSNAAKPPYSFSSLIFMAIEGSPNKCLPVKDIYDWILATFPYFQQAPVGWKNSVRHNLSLSKCFTKLKKDKCKNMGKGSLWTVDPEYRPALIEALNKTNSLCMGTTPVSFSTETSPTFETVYEAESRDFQEPRTDVSSEIISTDTGHPWELSPLNSDHGEDHTYTIYKMAASIAAGDMTSLSEGVFHVDMNSFVTEGEVLDELGANEYCEMEEGDDCPKDPLADSGYIEYHEYFILEAESDNGLDLHVETVEVLELDEEVHAAAGSLLNLARVNY</sequence>
<dbReference type="InterPro" id="IPR018122">
    <property type="entry name" value="TF_fork_head_CS_1"/>
</dbReference>
<proteinExistence type="predicted"/>
<dbReference type="PROSITE" id="PS50039">
    <property type="entry name" value="FORK_HEAD_3"/>
    <property type="match status" value="1"/>
</dbReference>
<protein>
    <submittedName>
        <fullName evidence="9">Forkhead box protein N2-like</fullName>
    </submittedName>
</protein>
<dbReference type="PROSITE" id="PS00658">
    <property type="entry name" value="FORK_HEAD_2"/>
    <property type="match status" value="1"/>
</dbReference>
<evidence type="ECO:0000313" key="9">
    <source>
        <dbReference type="Ensembl" id="ENSECRP00000004558.1"/>
    </source>
</evidence>
<feature type="compositionally biased region" description="Polar residues" evidence="7">
    <location>
        <begin position="65"/>
        <end position="76"/>
    </location>
</feature>
<dbReference type="Pfam" id="PF00250">
    <property type="entry name" value="Forkhead"/>
    <property type="match status" value="1"/>
</dbReference>
<evidence type="ECO:0000256" key="4">
    <source>
        <dbReference type="ARBA" id="ARBA00023163"/>
    </source>
</evidence>
<dbReference type="PANTHER" id="PTHR13962:SF26">
    <property type="entry name" value="FORKHEAD BOX PROTEIN N2"/>
    <property type="match status" value="1"/>
</dbReference>
<reference evidence="9" key="1">
    <citation type="submission" date="2021-06" db="EMBL/GenBank/DDBJ databases">
        <authorList>
            <consortium name="Wellcome Sanger Institute Data Sharing"/>
        </authorList>
    </citation>
    <scope>NUCLEOTIDE SEQUENCE [LARGE SCALE GENOMIC DNA]</scope>
</reference>
<evidence type="ECO:0000313" key="10">
    <source>
        <dbReference type="Proteomes" id="UP000694620"/>
    </source>
</evidence>
<dbReference type="InterPro" id="IPR036390">
    <property type="entry name" value="WH_DNA-bd_sf"/>
</dbReference>
<evidence type="ECO:0000256" key="3">
    <source>
        <dbReference type="ARBA" id="ARBA00023125"/>
    </source>
</evidence>
<keyword evidence="2" id="KW-0805">Transcription regulation</keyword>
<dbReference type="AlphaFoldDB" id="A0A8C4RNF8"/>
<dbReference type="Gene3D" id="1.10.10.10">
    <property type="entry name" value="Winged helix-like DNA-binding domain superfamily/Winged helix DNA-binding domain"/>
    <property type="match status" value="1"/>
</dbReference>
<dbReference type="InterPro" id="IPR030456">
    <property type="entry name" value="TF_fork_head_CS_2"/>
</dbReference>
<dbReference type="GO" id="GO:0000987">
    <property type="term" value="F:cis-regulatory region sequence-specific DNA binding"/>
    <property type="evidence" value="ECO:0007669"/>
    <property type="project" value="TreeGrafter"/>
</dbReference>
<evidence type="ECO:0000256" key="7">
    <source>
        <dbReference type="SAM" id="MobiDB-lite"/>
    </source>
</evidence>
<dbReference type="PRINTS" id="PR00053">
    <property type="entry name" value="FORKHEAD"/>
</dbReference>
<accession>A0A8C4RNF8</accession>
<keyword evidence="5 6" id="KW-0539">Nucleus</keyword>
<dbReference type="GeneTree" id="ENSGT00940000159118"/>
<keyword evidence="4" id="KW-0804">Transcription</keyword>
<dbReference type="Ensembl" id="ENSECRT00000004637.1">
    <property type="protein sequence ID" value="ENSECRP00000004558.1"/>
    <property type="gene ID" value="ENSECRG00000003099.1"/>
</dbReference>
<dbReference type="PANTHER" id="PTHR13962">
    <property type="entry name" value="FORKHEAD BOX PROTEIN N3-LIKE PROTEIN-RELATED"/>
    <property type="match status" value="1"/>
</dbReference>
<feature type="region of interest" description="Disordered" evidence="7">
    <location>
        <begin position="54"/>
        <end position="89"/>
    </location>
</feature>
<evidence type="ECO:0000256" key="5">
    <source>
        <dbReference type="ARBA" id="ARBA00023242"/>
    </source>
</evidence>
<reference evidence="9" key="2">
    <citation type="submission" date="2025-08" db="UniProtKB">
        <authorList>
            <consortium name="Ensembl"/>
        </authorList>
    </citation>
    <scope>IDENTIFICATION</scope>
</reference>
<dbReference type="GeneID" id="114652400"/>
<dbReference type="InterPro" id="IPR036388">
    <property type="entry name" value="WH-like_DNA-bd_sf"/>
</dbReference>
<dbReference type="SMART" id="SM00339">
    <property type="entry name" value="FH"/>
    <property type="match status" value="1"/>
</dbReference>